<reference evidence="7" key="1">
    <citation type="submission" date="2025-08" db="UniProtKB">
        <authorList>
            <consortium name="Ensembl"/>
        </authorList>
    </citation>
    <scope>IDENTIFICATION</scope>
</reference>
<evidence type="ECO:0000313" key="8">
    <source>
        <dbReference type="Proteomes" id="UP000694404"/>
    </source>
</evidence>
<dbReference type="GO" id="GO:0005634">
    <property type="term" value="C:nucleus"/>
    <property type="evidence" value="ECO:0007669"/>
    <property type="project" value="TreeGrafter"/>
</dbReference>
<dbReference type="PANTHER" id="PTHR13857:SF26">
    <property type="entry name" value="C-U-EDITING ENZYME APOBEC-1"/>
    <property type="match status" value="1"/>
</dbReference>
<evidence type="ECO:0000313" key="7">
    <source>
        <dbReference type="Ensembl" id="ENSCABP00000017023.1"/>
    </source>
</evidence>
<name>A0A8C0H228_CHEAB</name>
<evidence type="ECO:0000256" key="1">
    <source>
        <dbReference type="ARBA" id="ARBA00001947"/>
    </source>
</evidence>
<dbReference type="OMA" id="HWQRWIC"/>
<dbReference type="GeneTree" id="ENSGT00940000161190"/>
<dbReference type="Gene3D" id="3.40.140.10">
    <property type="entry name" value="Cytidine Deaminase, domain 2"/>
    <property type="match status" value="1"/>
</dbReference>
<dbReference type="GO" id="GO:0008270">
    <property type="term" value="F:zinc ion binding"/>
    <property type="evidence" value="ECO:0007669"/>
    <property type="project" value="InterPro"/>
</dbReference>
<keyword evidence="4" id="KW-0378">Hydrolase</keyword>
<proteinExistence type="inferred from homology"/>
<organism evidence="7 8">
    <name type="scientific">Chelonoidis abingdonii</name>
    <name type="common">Abingdon island giant tortoise</name>
    <name type="synonym">Testudo abingdonii</name>
    <dbReference type="NCBI Taxonomy" id="106734"/>
    <lineage>
        <taxon>Eukaryota</taxon>
        <taxon>Metazoa</taxon>
        <taxon>Chordata</taxon>
        <taxon>Craniata</taxon>
        <taxon>Vertebrata</taxon>
        <taxon>Euteleostomi</taxon>
        <taxon>Archelosauria</taxon>
        <taxon>Testudinata</taxon>
        <taxon>Testudines</taxon>
        <taxon>Cryptodira</taxon>
        <taxon>Durocryptodira</taxon>
        <taxon>Testudinoidea</taxon>
        <taxon>Testudinidae</taxon>
        <taxon>Chelonoidis</taxon>
    </lineage>
</organism>
<dbReference type="GO" id="GO:0005737">
    <property type="term" value="C:cytoplasm"/>
    <property type="evidence" value="ECO:0007669"/>
    <property type="project" value="TreeGrafter"/>
</dbReference>
<keyword evidence="8" id="KW-1185">Reference proteome</keyword>
<comment type="similarity">
    <text evidence="2">Belongs to the cytidine and deoxycytidylate deaminase family.</text>
</comment>
<accession>A0A8C0H228</accession>
<reference evidence="7" key="2">
    <citation type="submission" date="2025-09" db="UniProtKB">
        <authorList>
            <consortium name="Ensembl"/>
        </authorList>
    </citation>
    <scope>IDENTIFICATION</scope>
</reference>
<evidence type="ECO:0000256" key="3">
    <source>
        <dbReference type="ARBA" id="ARBA00022723"/>
    </source>
</evidence>
<dbReference type="GO" id="GO:0016554">
    <property type="term" value="P:cytidine to uridine editing"/>
    <property type="evidence" value="ECO:0007669"/>
    <property type="project" value="TreeGrafter"/>
</dbReference>
<dbReference type="Pfam" id="PF18750">
    <property type="entry name" value="SNAD4"/>
    <property type="match status" value="1"/>
</dbReference>
<dbReference type="InterPro" id="IPR002125">
    <property type="entry name" value="CMP_dCMP_dom"/>
</dbReference>
<dbReference type="AlphaFoldDB" id="A0A8C0H228"/>
<dbReference type="Proteomes" id="UP000694404">
    <property type="component" value="Unplaced"/>
</dbReference>
<evidence type="ECO:0000259" key="6">
    <source>
        <dbReference type="PROSITE" id="PS51747"/>
    </source>
</evidence>
<dbReference type="SUPFAM" id="SSF53927">
    <property type="entry name" value="Cytidine deaminase-like"/>
    <property type="match status" value="1"/>
</dbReference>
<evidence type="ECO:0000256" key="4">
    <source>
        <dbReference type="ARBA" id="ARBA00022801"/>
    </source>
</evidence>
<keyword evidence="3" id="KW-0479">Metal-binding</keyword>
<dbReference type="PROSITE" id="PS51747">
    <property type="entry name" value="CYT_DCMP_DEAMINASES_2"/>
    <property type="match status" value="1"/>
</dbReference>
<feature type="domain" description="CMP/dCMP-type deaminase" evidence="6">
    <location>
        <begin position="61"/>
        <end position="186"/>
    </location>
</feature>
<evidence type="ECO:0000256" key="5">
    <source>
        <dbReference type="ARBA" id="ARBA00022833"/>
    </source>
</evidence>
<keyword evidence="5" id="KW-0862">Zinc</keyword>
<protein>
    <recommendedName>
        <fullName evidence="6">CMP/dCMP-type deaminase domain-containing protein</fullName>
    </recommendedName>
</protein>
<dbReference type="GO" id="GO:0004126">
    <property type="term" value="F:cytidine deaminase activity"/>
    <property type="evidence" value="ECO:0007669"/>
    <property type="project" value="TreeGrafter"/>
</dbReference>
<dbReference type="GO" id="GO:0003723">
    <property type="term" value="F:RNA binding"/>
    <property type="evidence" value="ECO:0007669"/>
    <property type="project" value="TreeGrafter"/>
</dbReference>
<dbReference type="Ensembl" id="ENSCABT00000018654.1">
    <property type="protein sequence ID" value="ENSCABP00000017023.1"/>
    <property type="gene ID" value="ENSCABG00000012641.1"/>
</dbReference>
<sequence>MSRELLSTGGLIRNCPLRMNNCRPHGPREDALGGLPFSVFPYVSLCAPGDSILFPTDHVSRGITQGWKISQEDFVENYDPSVLPGVTYLLYEIKWNHRRRHWQRWICSAGGEHAETYFLEDVYRKLRSNPFVHCSITCYISWSPCGYCCQEIMDFLEEMPNVNLVIYVARLYWHKEETNRQGLWNLENIGVSIQVMDLPDYNYCWNTFVDDEDKDEDEDDYWPRHFAPWIMLYSLELQSILQNIPSCLEISSDENYTPVFSLCVEDEEQKRALTSANPY</sequence>
<dbReference type="InterPro" id="IPR016193">
    <property type="entry name" value="Cytidine_deaminase-like"/>
</dbReference>
<dbReference type="PANTHER" id="PTHR13857">
    <property type="entry name" value="MRNA EDITING ENZYME"/>
    <property type="match status" value="1"/>
</dbReference>
<dbReference type="InterPro" id="IPR050610">
    <property type="entry name" value="APOBEC_Cyt_Deaminase"/>
</dbReference>
<comment type="cofactor">
    <cofactor evidence="1">
        <name>Zn(2+)</name>
        <dbReference type="ChEBI" id="CHEBI:29105"/>
    </cofactor>
</comment>
<dbReference type="InterPro" id="IPR016192">
    <property type="entry name" value="APOBEC/CMP_deaminase_Zn-bd"/>
</dbReference>
<evidence type="ECO:0000256" key="2">
    <source>
        <dbReference type="ARBA" id="ARBA00006576"/>
    </source>
</evidence>
<dbReference type="PROSITE" id="PS00903">
    <property type="entry name" value="CYT_DCMP_DEAMINASES_1"/>
    <property type="match status" value="1"/>
</dbReference>